<dbReference type="AlphaFoldDB" id="A0A6P2P790"/>
<evidence type="ECO:0008006" key="4">
    <source>
        <dbReference type="Google" id="ProtNLM"/>
    </source>
</evidence>
<dbReference type="Proteomes" id="UP000494222">
    <property type="component" value="Unassembled WGS sequence"/>
</dbReference>
<protein>
    <recommendedName>
        <fullName evidence="4">Gamma-glutamylcyclotransferase</fullName>
    </recommendedName>
</protein>
<sequence length="308" mass="35290">MAMIDNAEEDKPGADCTLPPDHPLPADQLGRYSPERDYYAEKDIADYVEGQARDETVQNVERIKTEYVMGQPYEMWDVTTDADRWWVVTNPTNLYSQRHFPSLDYTLSFHVGLMMRVASRNERAGEPEPTPFDEVFRRQNQATDLLERAVEAVDLQAVGMQLRECLISLIAAARRRIEVAVDGERPKDADVVGWNRLLTGQLCPGEKNDELRNYLRAVTEKAWPLVNWLTHHRNASKTAAIIAVDAVDGIVRHYARLLSRERTDRVDQCPRCKSRNVRTFFDIEIGPNGEYFEACGECHWDSHPGVQE</sequence>
<proteinExistence type="predicted"/>
<organism evidence="2 3">
    <name type="scientific">Burkholderia latens</name>
    <dbReference type="NCBI Taxonomy" id="488446"/>
    <lineage>
        <taxon>Bacteria</taxon>
        <taxon>Pseudomonadati</taxon>
        <taxon>Pseudomonadota</taxon>
        <taxon>Betaproteobacteria</taxon>
        <taxon>Burkholderiales</taxon>
        <taxon>Burkholderiaceae</taxon>
        <taxon>Burkholderia</taxon>
        <taxon>Burkholderia cepacia complex</taxon>
    </lineage>
</organism>
<name>A0A6P2P790_9BURK</name>
<evidence type="ECO:0000313" key="3">
    <source>
        <dbReference type="Proteomes" id="UP000494222"/>
    </source>
</evidence>
<gene>
    <name evidence="2" type="ORF">BLA24064_04957</name>
</gene>
<dbReference type="GeneID" id="99792247"/>
<reference evidence="2 3" key="1">
    <citation type="submission" date="2019-09" db="EMBL/GenBank/DDBJ databases">
        <authorList>
            <person name="Depoorter E."/>
        </authorList>
    </citation>
    <scope>NUCLEOTIDE SEQUENCE [LARGE SCALE GENOMIC DNA]</scope>
    <source>
        <strain evidence="2">LMG 24064</strain>
    </source>
</reference>
<dbReference type="EMBL" id="CABVPL010000047">
    <property type="protein sequence ID" value="VWC03835.1"/>
    <property type="molecule type" value="Genomic_DNA"/>
</dbReference>
<evidence type="ECO:0000313" key="2">
    <source>
        <dbReference type="EMBL" id="VWC03835.1"/>
    </source>
</evidence>
<accession>A0A6P2P790</accession>
<dbReference type="RefSeq" id="WP_208455064.1">
    <property type="nucleotide sequence ID" value="NZ_CABVPL010000047.1"/>
</dbReference>
<evidence type="ECO:0000256" key="1">
    <source>
        <dbReference type="SAM" id="MobiDB-lite"/>
    </source>
</evidence>
<feature type="region of interest" description="Disordered" evidence="1">
    <location>
        <begin position="1"/>
        <end position="31"/>
    </location>
</feature>